<sequence length="479" mass="51826">MVHRNMMLITVVATAMLLVLEPQTMAQALGNNVVMVIVDDSGSVMSSDSSARRFQLAEAIIDALDDADLVNIVRFATTAQALFPSWTLVAGQRKALKAALRTPLALGSATDVQAALALTLPQFAAVANLKRPGLVFLISDGQFEITEMLERLLARFKSAGIAIYTLSVRAGEDPLRLQTVATLAGGAYLPELSPTVLKRILRPEPSLRETTPFPWAEVTSRLRLELQSQKQVSESEPISFQATVWLDGRPLADEQALTTPWGAVTLSVRGVQLAINRQLVGEMTRAGRDFRLVLPSLRPGSHHVQATATVLLRSGEAEQAVTLLSPELSVGVEASTPPSPESVPQTTLPPQIIGLALGALMGLTLIVVPVARRLRQRRHTLRPGQELSFSKSRVTIGSAPENDLVVHGSGIGEVHLEIQQEPDGTFRIKDESGLGVDVNGKAMRWGDLRHGDLIGFGPYKMEFFVMDDGFKLKVLNNPS</sequence>
<dbReference type="PROSITE" id="PS50006">
    <property type="entry name" value="FHA_DOMAIN"/>
    <property type="match status" value="1"/>
</dbReference>
<keyword evidence="1" id="KW-0472">Membrane</keyword>
<dbReference type="SUPFAM" id="SSF53300">
    <property type="entry name" value="vWA-like"/>
    <property type="match status" value="1"/>
</dbReference>
<dbReference type="Gene3D" id="2.60.200.20">
    <property type="match status" value="1"/>
</dbReference>
<feature type="domain" description="FHA" evidence="2">
    <location>
        <begin position="394"/>
        <end position="443"/>
    </location>
</feature>
<dbReference type="InterPro" id="IPR000253">
    <property type="entry name" value="FHA_dom"/>
</dbReference>
<dbReference type="EMBL" id="AP011637">
    <property type="protein sequence ID" value="BAL52685.1"/>
    <property type="molecule type" value="Genomic_DNA"/>
</dbReference>
<dbReference type="InterPro" id="IPR002035">
    <property type="entry name" value="VWF_A"/>
</dbReference>
<dbReference type="Pfam" id="PF00498">
    <property type="entry name" value="FHA"/>
    <property type="match status" value="1"/>
</dbReference>
<gene>
    <name evidence="4" type="ORF">HGMM_F03A04C08</name>
</gene>
<dbReference type="SMART" id="SM00327">
    <property type="entry name" value="VWA"/>
    <property type="match status" value="1"/>
</dbReference>
<proteinExistence type="predicted"/>
<dbReference type="SUPFAM" id="SSF49879">
    <property type="entry name" value="SMAD/FHA domain"/>
    <property type="match status" value="1"/>
</dbReference>
<organism evidence="4">
    <name type="scientific">uncultured prokaryote</name>
    <dbReference type="NCBI Taxonomy" id="198431"/>
    <lineage>
        <taxon>unclassified sequences</taxon>
        <taxon>environmental samples</taxon>
    </lineage>
</organism>
<feature type="domain" description="VWFA" evidence="3">
    <location>
        <begin position="33"/>
        <end position="182"/>
    </location>
</feature>
<dbReference type="Gene3D" id="3.40.50.410">
    <property type="entry name" value="von Willebrand factor, type A domain"/>
    <property type="match status" value="1"/>
</dbReference>
<evidence type="ECO:0000259" key="3">
    <source>
        <dbReference type="PROSITE" id="PS50234"/>
    </source>
</evidence>
<dbReference type="InterPro" id="IPR008984">
    <property type="entry name" value="SMAD_FHA_dom_sf"/>
</dbReference>
<accession>H5S949</accession>
<dbReference type="CDD" id="cd00198">
    <property type="entry name" value="vWFA"/>
    <property type="match status" value="1"/>
</dbReference>
<evidence type="ECO:0000256" key="1">
    <source>
        <dbReference type="SAM" id="Phobius"/>
    </source>
</evidence>
<protein>
    <recommendedName>
        <fullName evidence="5">FHA domain-containing protein</fullName>
    </recommendedName>
</protein>
<evidence type="ECO:0000259" key="2">
    <source>
        <dbReference type="PROSITE" id="PS50006"/>
    </source>
</evidence>
<name>H5S949_9ZZZZ</name>
<dbReference type="InterPro" id="IPR036465">
    <property type="entry name" value="vWFA_dom_sf"/>
</dbReference>
<dbReference type="SMART" id="SM00240">
    <property type="entry name" value="FHA"/>
    <property type="match status" value="1"/>
</dbReference>
<dbReference type="CDD" id="cd00060">
    <property type="entry name" value="FHA"/>
    <property type="match status" value="1"/>
</dbReference>
<dbReference type="PROSITE" id="PS50234">
    <property type="entry name" value="VWFA"/>
    <property type="match status" value="1"/>
</dbReference>
<dbReference type="Pfam" id="PF13519">
    <property type="entry name" value="VWA_2"/>
    <property type="match status" value="1"/>
</dbReference>
<reference evidence="4" key="2">
    <citation type="journal article" date="2012" name="PLoS ONE">
        <title>A Deeply Branching Thermophilic Bacterium with an Ancient Acetyl-CoA Pathway Dominates a Subsurface Ecosystem.</title>
        <authorList>
            <person name="Takami H."/>
            <person name="Noguchi H."/>
            <person name="Takaki Y."/>
            <person name="Uchiyama I."/>
            <person name="Toyoda A."/>
            <person name="Nishi S."/>
            <person name="Chee G.-J."/>
            <person name="Arai W."/>
            <person name="Nunoura T."/>
            <person name="Itoh T."/>
            <person name="Hattori M."/>
            <person name="Takai K."/>
        </authorList>
    </citation>
    <scope>NUCLEOTIDE SEQUENCE</scope>
</reference>
<keyword evidence="1" id="KW-1133">Transmembrane helix</keyword>
<keyword evidence="1" id="KW-0812">Transmembrane</keyword>
<reference evidence="4" key="1">
    <citation type="journal article" date="2005" name="Environ. Microbiol.">
        <title>Genetic and functional properties of uncultivated thermophilic crenarchaeotes from a subsurface gold mine as revealed by analysis of genome fragments.</title>
        <authorList>
            <person name="Nunoura T."/>
            <person name="Hirayama H."/>
            <person name="Takami H."/>
            <person name="Oida H."/>
            <person name="Nishi S."/>
            <person name="Shimamura S."/>
            <person name="Suzuki Y."/>
            <person name="Inagaki F."/>
            <person name="Takai K."/>
            <person name="Nealson K.H."/>
            <person name="Horikoshi K."/>
        </authorList>
    </citation>
    <scope>NUCLEOTIDE SEQUENCE</scope>
</reference>
<feature type="transmembrane region" description="Helical" evidence="1">
    <location>
        <begin position="352"/>
        <end position="371"/>
    </location>
</feature>
<evidence type="ECO:0008006" key="5">
    <source>
        <dbReference type="Google" id="ProtNLM"/>
    </source>
</evidence>
<evidence type="ECO:0000313" key="4">
    <source>
        <dbReference type="EMBL" id="BAL52685.1"/>
    </source>
</evidence>
<dbReference type="AlphaFoldDB" id="H5S949"/>